<dbReference type="Proteomes" id="UP000030081">
    <property type="component" value="Chromosome 2"/>
</dbReference>
<feature type="signal peptide" evidence="1">
    <location>
        <begin position="1"/>
        <end position="20"/>
    </location>
</feature>
<evidence type="ECO:0000313" key="3">
    <source>
        <dbReference type="Proteomes" id="UP000030081"/>
    </source>
</evidence>
<dbReference type="RefSeq" id="WP_043009732.1">
    <property type="nucleotide sequence ID" value="NZ_CP009618.1"/>
</dbReference>
<protein>
    <submittedName>
        <fullName evidence="2">Uncharacterized protein</fullName>
    </submittedName>
</protein>
<dbReference type="EMBL" id="CP009618">
    <property type="protein sequence ID" value="AIW20641.1"/>
    <property type="molecule type" value="Genomic_DNA"/>
</dbReference>
<dbReference type="KEGG" id="vcy:IX92_16395"/>
<dbReference type="AlphaFoldDB" id="A0AAN0SET9"/>
<reference evidence="2 3" key="1">
    <citation type="submission" date="2014-10" db="EMBL/GenBank/DDBJ databases">
        <title>The Complete Genome Sequence for the Shellfish Pathogen Vibrio coralliilyticus RE98 Isolated from a Shellfish Hatchery.</title>
        <authorList>
            <person name="Richards G.P."/>
            <person name="Bono J.L."/>
            <person name="Watson M.A."/>
            <person name="Needleman D.S."/>
        </authorList>
    </citation>
    <scope>NUCLEOTIDE SEQUENCE [LARGE SCALE GENOMIC DNA]</scope>
    <source>
        <strain evidence="2 3">RE98</strain>
    </source>
</reference>
<name>A0AAN0SET9_9VIBR</name>
<feature type="chain" id="PRO_5042910939" evidence="1">
    <location>
        <begin position="21"/>
        <end position="143"/>
    </location>
</feature>
<proteinExistence type="predicted"/>
<organism evidence="2 3">
    <name type="scientific">Vibrio coralliilyticus</name>
    <dbReference type="NCBI Taxonomy" id="190893"/>
    <lineage>
        <taxon>Bacteria</taxon>
        <taxon>Pseudomonadati</taxon>
        <taxon>Pseudomonadota</taxon>
        <taxon>Gammaproteobacteria</taxon>
        <taxon>Vibrionales</taxon>
        <taxon>Vibrionaceae</taxon>
        <taxon>Vibrio</taxon>
    </lineage>
</organism>
<keyword evidence="1" id="KW-0732">Signal</keyword>
<accession>A0AAN0SET9</accession>
<gene>
    <name evidence="2" type="ORF">IX92_16395</name>
</gene>
<evidence type="ECO:0000256" key="1">
    <source>
        <dbReference type="SAM" id="SignalP"/>
    </source>
</evidence>
<keyword evidence="3" id="KW-1185">Reference proteome</keyword>
<evidence type="ECO:0000313" key="2">
    <source>
        <dbReference type="EMBL" id="AIW20641.1"/>
    </source>
</evidence>
<sequence length="143" mass="15496">MIKKILSLAISIIASFSIQAKVSDGAYAYSCNYDSEYFGSILIKSGEATIEVSTNQIYIVSNVLPRNGAYSLYFKSADLGLGGVDIPFDKLDSSRPLATIEQQKDSITFEWLGAKDKAGNQVDIPFTALPVAQGTLLLEKCDN</sequence>